<organism evidence="1 2">
    <name type="scientific">Cudoniella acicularis</name>
    <dbReference type="NCBI Taxonomy" id="354080"/>
    <lineage>
        <taxon>Eukaryota</taxon>
        <taxon>Fungi</taxon>
        <taxon>Dikarya</taxon>
        <taxon>Ascomycota</taxon>
        <taxon>Pezizomycotina</taxon>
        <taxon>Leotiomycetes</taxon>
        <taxon>Helotiales</taxon>
        <taxon>Tricladiaceae</taxon>
        <taxon>Cudoniella</taxon>
    </lineage>
</organism>
<reference evidence="1 2" key="1">
    <citation type="submission" date="2020-03" db="EMBL/GenBank/DDBJ databases">
        <title>Draft Genome Sequence of Cudoniella acicularis.</title>
        <authorList>
            <person name="Buettner E."/>
            <person name="Kellner H."/>
        </authorList>
    </citation>
    <scope>NUCLEOTIDE SEQUENCE [LARGE SCALE GENOMIC DNA]</scope>
    <source>
        <strain evidence="1 2">DSM 108380</strain>
    </source>
</reference>
<comment type="caution">
    <text evidence="1">The sequence shown here is derived from an EMBL/GenBank/DDBJ whole genome shotgun (WGS) entry which is preliminary data.</text>
</comment>
<evidence type="ECO:0000313" key="1">
    <source>
        <dbReference type="EMBL" id="KAF4619056.1"/>
    </source>
</evidence>
<dbReference type="OrthoDB" id="3552637at2759"/>
<proteinExistence type="predicted"/>
<dbReference type="EMBL" id="JAAMPI010002054">
    <property type="protein sequence ID" value="KAF4619056.1"/>
    <property type="molecule type" value="Genomic_DNA"/>
</dbReference>
<gene>
    <name evidence="1" type="ORF">G7Y89_g14789</name>
</gene>
<dbReference type="Proteomes" id="UP000566819">
    <property type="component" value="Unassembled WGS sequence"/>
</dbReference>
<evidence type="ECO:0000313" key="2">
    <source>
        <dbReference type="Proteomes" id="UP000566819"/>
    </source>
</evidence>
<keyword evidence="2" id="KW-1185">Reference proteome</keyword>
<protein>
    <submittedName>
        <fullName evidence="1">Uncharacterized protein</fullName>
    </submittedName>
</protein>
<name>A0A8H4QYK8_9HELO</name>
<accession>A0A8H4QYK8</accession>
<sequence length="477" mass="53022">MSLLNKSYTGTERCGLCRLQFPCSDSDSDLDLSGLDAWQCAFRAALCWDPNDESAVEITGLATISNIHDNQIDVPLTMADGRRNQTITIARRQQNIRKKHTGPTAFCFHNWCYLTLRWKVGSCTNSDIYRLARTLSLDSVACQKMYRDDCQSGSVSKKTLANLADDSSYSRPPLPILQLPIELRNSIWEYVGLRTAFSSFILVVEETSRLVRSLNCSSSRNMSLDQGAHLSFKMITVFGTAYIQTLDNEGSSTVIPGVVTRLSFAKILDGICAIKLFGTDWDTGWLGNIPNTGAVWYGTIQEIGTGVTCSYNDLYCTCISALGVSRTNQILWNQPDIPTSFSAPEAALFDFDRDIIGSSRPTLQNPQPRYFEYLSLFSGNEHINGLTVYLSGNGMVGLEAHFTRTSQLLGSRDGCSKYLPLDPSERIALTWLRIVNSRSPAFAAPTLTIQTTLGRIHSFGPYILPQLVMRNSQWLLQ</sequence>
<dbReference type="AlphaFoldDB" id="A0A8H4QYK8"/>